<keyword evidence="12" id="KW-1185">Reference proteome</keyword>
<dbReference type="InterPro" id="IPR008333">
    <property type="entry name" value="Cbr1-like_FAD-bd_dom"/>
</dbReference>
<dbReference type="Gene3D" id="3.40.50.80">
    <property type="entry name" value="Nucleotide-binding domain of ferredoxin-NADP reductase (FNR) module"/>
    <property type="match status" value="1"/>
</dbReference>
<dbReference type="InterPro" id="IPR017927">
    <property type="entry name" value="FAD-bd_FR_type"/>
</dbReference>
<evidence type="ECO:0000256" key="2">
    <source>
        <dbReference type="ARBA" id="ARBA00022630"/>
    </source>
</evidence>
<keyword evidence="4" id="KW-0479">Metal-binding</keyword>
<dbReference type="InterPro" id="IPR006058">
    <property type="entry name" value="2Fe2S_fd_BS"/>
</dbReference>
<dbReference type="SUPFAM" id="SSF54292">
    <property type="entry name" value="2Fe-2S ferredoxin-like"/>
    <property type="match status" value="1"/>
</dbReference>
<evidence type="ECO:0000256" key="4">
    <source>
        <dbReference type="ARBA" id="ARBA00022723"/>
    </source>
</evidence>
<dbReference type="SUPFAM" id="SSF52343">
    <property type="entry name" value="Ferredoxin reductase-like, C-terminal NADP-linked domain"/>
    <property type="match status" value="1"/>
</dbReference>
<gene>
    <name evidence="11" type="ORF">K5I29_10375</name>
</gene>
<evidence type="ECO:0000313" key="12">
    <source>
        <dbReference type="Proteomes" id="UP001163328"/>
    </source>
</evidence>
<proteinExistence type="predicted"/>
<dbReference type="InterPro" id="IPR039261">
    <property type="entry name" value="FNR_nucleotide-bd"/>
</dbReference>
<dbReference type="Pfam" id="PF00111">
    <property type="entry name" value="Fer2"/>
    <property type="match status" value="1"/>
</dbReference>
<dbReference type="Pfam" id="PF00175">
    <property type="entry name" value="NAD_binding_1"/>
    <property type="match status" value="1"/>
</dbReference>
<dbReference type="SUPFAM" id="SSF63380">
    <property type="entry name" value="Riboflavin synthase domain-like"/>
    <property type="match status" value="1"/>
</dbReference>
<dbReference type="Pfam" id="PF00970">
    <property type="entry name" value="FAD_binding_6"/>
    <property type="match status" value="1"/>
</dbReference>
<evidence type="ECO:0000256" key="7">
    <source>
        <dbReference type="ARBA" id="ARBA00023004"/>
    </source>
</evidence>
<dbReference type="InterPro" id="IPR001041">
    <property type="entry name" value="2Fe-2S_ferredoxin-type"/>
</dbReference>
<evidence type="ECO:0000256" key="6">
    <source>
        <dbReference type="ARBA" id="ARBA00023002"/>
    </source>
</evidence>
<dbReference type="CDD" id="cd00207">
    <property type="entry name" value="fer2"/>
    <property type="match status" value="1"/>
</dbReference>
<evidence type="ECO:0000259" key="10">
    <source>
        <dbReference type="PROSITE" id="PS51384"/>
    </source>
</evidence>
<dbReference type="InterPro" id="IPR017938">
    <property type="entry name" value="Riboflavin_synthase-like_b-brl"/>
</dbReference>
<reference evidence="11" key="1">
    <citation type="submission" date="2021-08" db="EMBL/GenBank/DDBJ databases">
        <title>Flavobacterium sp. strain CC-SYL302.</title>
        <authorList>
            <person name="Lin S.-Y."/>
            <person name="Lee T.-H."/>
            <person name="Young C.-C."/>
        </authorList>
    </citation>
    <scope>NUCLEOTIDE SEQUENCE</scope>
    <source>
        <strain evidence="11">CC-SYL302</strain>
    </source>
</reference>
<dbReference type="CDD" id="cd06214">
    <property type="entry name" value="PA_degradation_oxidoreductase_like"/>
    <property type="match status" value="1"/>
</dbReference>
<sequence length="348" mass="38143">MSRFNKLTVKNITRETPNAIVITFDVPESLATTYQFLAGQYLNIKHVIDNKEVKRAYSISASPNEKTLAVTVKEVAGGLFSTYANQHLTVGTNMEVGVPEGRFTIETDANNNHLYGAIAAGSGITPIISIIKTVLENEPNSQFVLLYGNKSVQETIFYNEIARLLNTYKERFSVQYIFSQEVSEGSLNGRIVRETIQNTFTANQSGNYAKFFICGPEELVYNSTSALKESGVTEDKIKFELFNSSEKGSYVPVSSDNTTITVLLDDEEVVFEMSRKDSIIKALNDKGLDAPQSCLGGVCSSCICKITKGEAVLAKNSVLTDQEIAAGFTLACQAYPTTSEIAIDFDNV</sequence>
<feature type="domain" description="2Fe-2S ferredoxin-type" evidence="9">
    <location>
        <begin position="258"/>
        <end position="348"/>
    </location>
</feature>
<evidence type="ECO:0000256" key="8">
    <source>
        <dbReference type="ARBA" id="ARBA00023014"/>
    </source>
</evidence>
<dbReference type="InterPro" id="IPR012675">
    <property type="entry name" value="Beta-grasp_dom_sf"/>
</dbReference>
<evidence type="ECO:0000256" key="5">
    <source>
        <dbReference type="ARBA" id="ARBA00022827"/>
    </source>
</evidence>
<dbReference type="PROSITE" id="PS00197">
    <property type="entry name" value="2FE2S_FER_1"/>
    <property type="match status" value="1"/>
</dbReference>
<dbReference type="Gene3D" id="2.40.30.10">
    <property type="entry name" value="Translation factors"/>
    <property type="match status" value="1"/>
</dbReference>
<evidence type="ECO:0000256" key="1">
    <source>
        <dbReference type="ARBA" id="ARBA00001974"/>
    </source>
</evidence>
<evidence type="ECO:0000259" key="9">
    <source>
        <dbReference type="PROSITE" id="PS51085"/>
    </source>
</evidence>
<keyword evidence="6" id="KW-0560">Oxidoreductase</keyword>
<dbReference type="RefSeq" id="WP_264433131.1">
    <property type="nucleotide sequence ID" value="NZ_CP081495.1"/>
</dbReference>
<comment type="cofactor">
    <cofactor evidence="1">
        <name>FAD</name>
        <dbReference type="ChEBI" id="CHEBI:57692"/>
    </cofactor>
</comment>
<dbReference type="Gene3D" id="3.10.20.30">
    <property type="match status" value="1"/>
</dbReference>
<keyword evidence="5" id="KW-0274">FAD</keyword>
<keyword evidence="8" id="KW-0411">Iron-sulfur</keyword>
<accession>A0ABY6LY43</accession>
<dbReference type="InterPro" id="IPR001433">
    <property type="entry name" value="OxRdtase_FAD/NAD-bd"/>
</dbReference>
<dbReference type="InterPro" id="IPR050415">
    <property type="entry name" value="MRET"/>
</dbReference>
<evidence type="ECO:0000256" key="3">
    <source>
        <dbReference type="ARBA" id="ARBA00022714"/>
    </source>
</evidence>
<dbReference type="EMBL" id="CP081495">
    <property type="protein sequence ID" value="UYW00902.1"/>
    <property type="molecule type" value="Genomic_DNA"/>
</dbReference>
<dbReference type="Proteomes" id="UP001163328">
    <property type="component" value="Chromosome"/>
</dbReference>
<dbReference type="InterPro" id="IPR036010">
    <property type="entry name" value="2Fe-2S_ferredoxin-like_sf"/>
</dbReference>
<protein>
    <submittedName>
        <fullName evidence="11">Ferredoxin--NADP reductase</fullName>
    </submittedName>
</protein>
<keyword evidence="2" id="KW-0285">Flavoprotein</keyword>
<keyword evidence="3" id="KW-0001">2Fe-2S</keyword>
<organism evidence="11 12">
    <name type="scientific">Flavobacterium agricola</name>
    <dbReference type="NCBI Taxonomy" id="2870839"/>
    <lineage>
        <taxon>Bacteria</taxon>
        <taxon>Pseudomonadati</taxon>
        <taxon>Bacteroidota</taxon>
        <taxon>Flavobacteriia</taxon>
        <taxon>Flavobacteriales</taxon>
        <taxon>Flavobacteriaceae</taxon>
        <taxon>Flavobacterium</taxon>
    </lineage>
</organism>
<dbReference type="PANTHER" id="PTHR47354:SF8">
    <property type="entry name" value="1,2-PHENYLACETYL-COA EPOXIDASE, SUBUNIT E"/>
    <property type="match status" value="1"/>
</dbReference>
<dbReference type="PRINTS" id="PR00410">
    <property type="entry name" value="PHEHYDRXLASE"/>
</dbReference>
<dbReference type="PROSITE" id="PS51085">
    <property type="entry name" value="2FE2S_FER_2"/>
    <property type="match status" value="1"/>
</dbReference>
<dbReference type="PROSITE" id="PS51384">
    <property type="entry name" value="FAD_FR"/>
    <property type="match status" value="1"/>
</dbReference>
<name>A0ABY6LY43_9FLAO</name>
<dbReference type="PANTHER" id="PTHR47354">
    <property type="entry name" value="NADH OXIDOREDUCTASE HCR"/>
    <property type="match status" value="1"/>
</dbReference>
<evidence type="ECO:0000313" key="11">
    <source>
        <dbReference type="EMBL" id="UYW00902.1"/>
    </source>
</evidence>
<feature type="domain" description="FAD-binding FR-type" evidence="10">
    <location>
        <begin position="2"/>
        <end position="106"/>
    </location>
</feature>
<keyword evidence="7" id="KW-0408">Iron</keyword>